<evidence type="ECO:0000313" key="6">
    <source>
        <dbReference type="EMBL" id="TCN78520.1"/>
    </source>
</evidence>
<evidence type="ECO:0000313" key="7">
    <source>
        <dbReference type="Proteomes" id="UP000294832"/>
    </source>
</evidence>
<protein>
    <submittedName>
        <fullName evidence="6">Nucleotide-binding universal stress UspA family protein</fullName>
    </submittedName>
</protein>
<keyword evidence="3" id="KW-0963">Cytoplasm</keyword>
<keyword evidence="7" id="KW-1185">Reference proteome</keyword>
<dbReference type="SUPFAM" id="SSF52402">
    <property type="entry name" value="Adenine nucleotide alpha hydrolases-like"/>
    <property type="match status" value="2"/>
</dbReference>
<accession>A0A4V2RRJ8</accession>
<proteinExistence type="inferred from homology"/>
<comment type="similarity">
    <text evidence="2">Belongs to the universal stress protein A family.</text>
</comment>
<dbReference type="OrthoDB" id="239260at2"/>
<comment type="function">
    <text evidence="4">Required for resistance to DNA-damaging agents.</text>
</comment>
<dbReference type="EMBL" id="SLWF01000038">
    <property type="protein sequence ID" value="TCN78520.1"/>
    <property type="molecule type" value="Genomic_DNA"/>
</dbReference>
<comment type="subcellular location">
    <subcellularLocation>
        <location evidence="1">Cytoplasm</location>
    </subcellularLocation>
</comment>
<dbReference type="PANTHER" id="PTHR47892:SF1">
    <property type="entry name" value="UNIVERSAL STRESS PROTEIN E"/>
    <property type="match status" value="1"/>
</dbReference>
<feature type="domain" description="UspA" evidence="5">
    <location>
        <begin position="158"/>
        <end position="278"/>
    </location>
</feature>
<comment type="caution">
    <text evidence="6">The sequence shown here is derived from an EMBL/GenBank/DDBJ whole genome shotgun (WGS) entry which is preliminary data.</text>
</comment>
<sequence length="281" mass="32259">MGKLFIIEPHESAHTDVITKGLQLAKMLQKSPEIFAYCYEYFYGDPIIYEEAKQQLQQHKQQQLLERLQQLDAGDVPLHVVWCKYLYEHACEYATNEGFDLIVKGIHASEHMLPTDWQLLRTTKVPVMLLTQNPLQRGNSVLMALDLDTENPQKQQLNQQVLQHARTLAEATGGQLHLAYILRIPRLIRDLEVLNVQLLVKDAYRRHQLTLAEIGLPKEQIHIISGEPDLCLYQLACRLKSDYLVMGVRQRKGLMGWMLGNTAEQILLRSRSDVLVIPSSS</sequence>
<evidence type="ECO:0000256" key="2">
    <source>
        <dbReference type="ARBA" id="ARBA00008791"/>
    </source>
</evidence>
<dbReference type="RefSeq" id="WP_133040364.1">
    <property type="nucleotide sequence ID" value="NZ_SLWF01000038.1"/>
</dbReference>
<dbReference type="InterPro" id="IPR006016">
    <property type="entry name" value="UspA"/>
</dbReference>
<dbReference type="PANTHER" id="PTHR47892">
    <property type="entry name" value="UNIVERSAL STRESS PROTEIN E"/>
    <property type="match status" value="1"/>
</dbReference>
<organism evidence="6 7">
    <name type="scientific">Shewanella fodinae</name>
    <dbReference type="NCBI Taxonomy" id="552357"/>
    <lineage>
        <taxon>Bacteria</taxon>
        <taxon>Pseudomonadati</taxon>
        <taxon>Pseudomonadota</taxon>
        <taxon>Gammaproteobacteria</taxon>
        <taxon>Alteromonadales</taxon>
        <taxon>Shewanellaceae</taxon>
        <taxon>Shewanella</taxon>
    </lineage>
</organism>
<reference evidence="6 7" key="1">
    <citation type="submission" date="2019-03" db="EMBL/GenBank/DDBJ databases">
        <title>Freshwater and sediment microbial communities from various areas in North America, analyzing microbe dynamics in response to fracking.</title>
        <authorList>
            <person name="Lamendella R."/>
        </authorList>
    </citation>
    <scope>NUCLEOTIDE SEQUENCE [LARGE SCALE GENOMIC DNA]</scope>
    <source>
        <strain evidence="6 7">74A</strain>
    </source>
</reference>
<dbReference type="Proteomes" id="UP000294832">
    <property type="component" value="Unassembled WGS sequence"/>
</dbReference>
<gene>
    <name evidence="6" type="ORF">EDC91_1384</name>
</gene>
<dbReference type="Gene3D" id="3.40.50.12370">
    <property type="match status" value="1"/>
</dbReference>
<evidence type="ECO:0000259" key="5">
    <source>
        <dbReference type="Pfam" id="PF00582"/>
    </source>
</evidence>
<evidence type="ECO:0000256" key="1">
    <source>
        <dbReference type="ARBA" id="ARBA00004496"/>
    </source>
</evidence>
<name>A0A4V2RRJ8_9GAMM</name>
<evidence type="ECO:0000256" key="3">
    <source>
        <dbReference type="ARBA" id="ARBA00022490"/>
    </source>
</evidence>
<dbReference type="GO" id="GO:0005737">
    <property type="term" value="C:cytoplasm"/>
    <property type="evidence" value="ECO:0007669"/>
    <property type="project" value="UniProtKB-SubCell"/>
</dbReference>
<evidence type="ECO:0000256" key="4">
    <source>
        <dbReference type="ARBA" id="ARBA00037131"/>
    </source>
</evidence>
<dbReference type="AlphaFoldDB" id="A0A4V2RRJ8"/>
<dbReference type="Pfam" id="PF00582">
    <property type="entry name" value="Usp"/>
    <property type="match status" value="1"/>
</dbReference>